<keyword evidence="7 8" id="KW-0472">Membrane</keyword>
<keyword evidence="5 8" id="KW-0812">Transmembrane</keyword>
<reference evidence="10 11" key="1">
    <citation type="submission" date="2016-09" db="EMBL/GenBank/DDBJ databases">
        <title>The draft genome of Dichanthelium oligosanthes: A C3 panicoid grass species.</title>
        <authorList>
            <person name="Studer A.J."/>
            <person name="Schnable J.C."/>
            <person name="Brutnell T.P."/>
        </authorList>
    </citation>
    <scope>NUCLEOTIDE SEQUENCE [LARGE SCALE GENOMIC DNA]</scope>
    <source>
        <strain evidence="11">cv. Kellogg 1175</strain>
        <tissue evidence="10">Leaf</tissue>
    </source>
</reference>
<keyword evidence="4 8" id="KW-1003">Cell membrane</keyword>
<name>A0A1E5VGX2_9POAL</name>
<dbReference type="Proteomes" id="UP000095767">
    <property type="component" value="Unassembled WGS sequence"/>
</dbReference>
<evidence type="ECO:0000256" key="3">
    <source>
        <dbReference type="ARBA" id="ARBA00011489"/>
    </source>
</evidence>
<dbReference type="PANTHER" id="PTHR32021">
    <property type="entry name" value="CASP-LIKE PROTEIN 5B3"/>
    <property type="match status" value="1"/>
</dbReference>
<dbReference type="EMBL" id="LWDX02039920">
    <property type="protein sequence ID" value="OEL24315.1"/>
    <property type="molecule type" value="Genomic_DNA"/>
</dbReference>
<keyword evidence="11" id="KW-1185">Reference proteome</keyword>
<gene>
    <name evidence="10" type="ORF">BAE44_0014665</name>
</gene>
<evidence type="ECO:0000256" key="7">
    <source>
        <dbReference type="ARBA" id="ARBA00023136"/>
    </source>
</evidence>
<comment type="caution">
    <text evidence="10">The sequence shown here is derived from an EMBL/GenBank/DDBJ whole genome shotgun (WGS) entry which is preliminary data.</text>
</comment>
<evidence type="ECO:0000256" key="6">
    <source>
        <dbReference type="ARBA" id="ARBA00022989"/>
    </source>
</evidence>
<evidence type="ECO:0000256" key="8">
    <source>
        <dbReference type="RuleBase" id="RU361233"/>
    </source>
</evidence>
<evidence type="ECO:0000256" key="1">
    <source>
        <dbReference type="ARBA" id="ARBA00004651"/>
    </source>
</evidence>
<dbReference type="InterPro" id="IPR045009">
    <property type="entry name" value="CASPL-5"/>
</dbReference>
<comment type="subunit">
    <text evidence="3 8">Homodimer and heterodimers.</text>
</comment>
<evidence type="ECO:0000256" key="2">
    <source>
        <dbReference type="ARBA" id="ARBA00007651"/>
    </source>
</evidence>
<evidence type="ECO:0000256" key="5">
    <source>
        <dbReference type="ARBA" id="ARBA00022692"/>
    </source>
</evidence>
<sequence>MPGMAGRPGSWGGLLLRVGQTFFAAACIGVMGSSLGFASYTAFCYLVASMGLQMLWSFGLACLDGYAIKAKKDLTSPILLSLFVVGDWVTAILSFAASSSAGGVVILFQKDVLFCRRYPQLPCGKYELATAFAFISWALSATSALIMFWLLAAF</sequence>
<proteinExistence type="inferred from homology"/>
<comment type="subcellular location">
    <subcellularLocation>
        <location evidence="1 8">Cell membrane</location>
        <topology evidence="1 8">Multi-pass membrane protein</topology>
    </subcellularLocation>
</comment>
<protein>
    <recommendedName>
        <fullName evidence="8">CASP-like protein</fullName>
    </recommendedName>
</protein>
<feature type="transmembrane region" description="Helical" evidence="8">
    <location>
        <begin position="20"/>
        <end position="38"/>
    </location>
</feature>
<dbReference type="OrthoDB" id="754299at2759"/>
<organism evidence="10 11">
    <name type="scientific">Dichanthelium oligosanthes</name>
    <dbReference type="NCBI Taxonomy" id="888268"/>
    <lineage>
        <taxon>Eukaryota</taxon>
        <taxon>Viridiplantae</taxon>
        <taxon>Streptophyta</taxon>
        <taxon>Embryophyta</taxon>
        <taxon>Tracheophyta</taxon>
        <taxon>Spermatophyta</taxon>
        <taxon>Magnoliopsida</taxon>
        <taxon>Liliopsida</taxon>
        <taxon>Poales</taxon>
        <taxon>Poaceae</taxon>
        <taxon>PACMAD clade</taxon>
        <taxon>Panicoideae</taxon>
        <taxon>Panicodae</taxon>
        <taxon>Paniceae</taxon>
        <taxon>Dichantheliinae</taxon>
        <taxon>Dichanthelium</taxon>
    </lineage>
</organism>
<evidence type="ECO:0000313" key="11">
    <source>
        <dbReference type="Proteomes" id="UP000095767"/>
    </source>
</evidence>
<feature type="domain" description="Casparian strip membrane protein" evidence="9">
    <location>
        <begin position="7"/>
        <end position="139"/>
    </location>
</feature>
<evidence type="ECO:0000256" key="4">
    <source>
        <dbReference type="ARBA" id="ARBA00022475"/>
    </source>
</evidence>
<keyword evidence="6 8" id="KW-1133">Transmembrane helix</keyword>
<dbReference type="STRING" id="888268.A0A1E5VGX2"/>
<dbReference type="GO" id="GO:0005886">
    <property type="term" value="C:plasma membrane"/>
    <property type="evidence" value="ECO:0007669"/>
    <property type="project" value="UniProtKB-SubCell"/>
</dbReference>
<accession>A0A1E5VGX2</accession>
<dbReference type="PANTHER" id="PTHR32021:SF41">
    <property type="entry name" value="CASP-LIKE PROTEIN 5B2"/>
    <property type="match status" value="1"/>
</dbReference>
<dbReference type="InterPro" id="IPR006702">
    <property type="entry name" value="CASP_dom"/>
</dbReference>
<evidence type="ECO:0000259" key="9">
    <source>
        <dbReference type="Pfam" id="PF04535"/>
    </source>
</evidence>
<comment type="similarity">
    <text evidence="2 8">Belongs to the Casparian strip membrane proteins (CASP) family.</text>
</comment>
<feature type="transmembrane region" description="Helical" evidence="8">
    <location>
        <begin position="45"/>
        <end position="68"/>
    </location>
</feature>
<feature type="transmembrane region" description="Helical" evidence="8">
    <location>
        <begin position="88"/>
        <end position="108"/>
    </location>
</feature>
<dbReference type="Pfam" id="PF04535">
    <property type="entry name" value="CASP_dom"/>
    <property type="match status" value="1"/>
</dbReference>
<feature type="transmembrane region" description="Helical" evidence="8">
    <location>
        <begin position="128"/>
        <end position="152"/>
    </location>
</feature>
<dbReference type="AlphaFoldDB" id="A0A1E5VGX2"/>
<evidence type="ECO:0000313" key="10">
    <source>
        <dbReference type="EMBL" id="OEL24315.1"/>
    </source>
</evidence>